<feature type="chain" id="PRO_5037241218" evidence="7">
    <location>
        <begin position="18"/>
        <end position="663"/>
    </location>
</feature>
<keyword evidence="6" id="KW-0472">Membrane</keyword>
<dbReference type="PANTHER" id="PTHR43531:SF14">
    <property type="entry name" value="METHYL-ACCEPTING CHEMOTAXIS PROTEIN I-RELATED"/>
    <property type="match status" value="1"/>
</dbReference>
<dbReference type="CDD" id="cd11386">
    <property type="entry name" value="MCP_signal"/>
    <property type="match status" value="1"/>
</dbReference>
<dbReference type="GO" id="GO:0005886">
    <property type="term" value="C:plasma membrane"/>
    <property type="evidence" value="ECO:0007669"/>
    <property type="project" value="TreeGrafter"/>
</dbReference>
<keyword evidence="6" id="KW-1133">Transmembrane helix</keyword>
<dbReference type="PROSITE" id="PS50885">
    <property type="entry name" value="HAMP"/>
    <property type="match status" value="2"/>
</dbReference>
<feature type="transmembrane region" description="Helical" evidence="6">
    <location>
        <begin position="170"/>
        <end position="195"/>
    </location>
</feature>
<dbReference type="Pfam" id="PF12729">
    <property type="entry name" value="4HB_MCP_1"/>
    <property type="match status" value="1"/>
</dbReference>
<gene>
    <name evidence="10" type="ORF">GCM10007989_05440</name>
</gene>
<dbReference type="Gene3D" id="6.10.340.10">
    <property type="match status" value="1"/>
</dbReference>
<dbReference type="InterPro" id="IPR024478">
    <property type="entry name" value="HlyB_4HB_MCP"/>
</dbReference>
<name>A0A918RV52_9HYPH</name>
<keyword evidence="4" id="KW-0807">Transducer</keyword>
<dbReference type="Pfam" id="PF00015">
    <property type="entry name" value="MCPsignal"/>
    <property type="match status" value="1"/>
</dbReference>
<reference evidence="10" key="1">
    <citation type="journal article" date="2014" name="Int. J. Syst. Evol. Microbiol.">
        <title>Complete genome sequence of Corynebacterium casei LMG S-19264T (=DSM 44701T), isolated from a smear-ripened cheese.</title>
        <authorList>
            <consortium name="US DOE Joint Genome Institute (JGI-PGF)"/>
            <person name="Walter F."/>
            <person name="Albersmeier A."/>
            <person name="Kalinowski J."/>
            <person name="Ruckert C."/>
        </authorList>
    </citation>
    <scope>NUCLEOTIDE SEQUENCE</scope>
    <source>
        <strain evidence="10">KCTC 32437</strain>
    </source>
</reference>
<dbReference type="SUPFAM" id="SSF158472">
    <property type="entry name" value="HAMP domain-like"/>
    <property type="match status" value="1"/>
</dbReference>
<dbReference type="GO" id="GO:0004888">
    <property type="term" value="F:transmembrane signaling receptor activity"/>
    <property type="evidence" value="ECO:0007669"/>
    <property type="project" value="TreeGrafter"/>
</dbReference>
<evidence type="ECO:0000256" key="2">
    <source>
        <dbReference type="ARBA" id="ARBA00022481"/>
    </source>
</evidence>
<keyword evidence="5" id="KW-0175">Coiled coil</keyword>
<feature type="coiled-coil region" evidence="5">
    <location>
        <begin position="398"/>
        <end position="425"/>
    </location>
</feature>
<dbReference type="EMBL" id="BMZE01000001">
    <property type="protein sequence ID" value="GHA13742.1"/>
    <property type="molecule type" value="Genomic_DNA"/>
</dbReference>
<comment type="subcellular location">
    <subcellularLocation>
        <location evidence="1">Membrane</location>
    </subcellularLocation>
</comment>
<protein>
    <submittedName>
        <fullName evidence="10">Methyl-accepting chemotaxis protein</fullName>
    </submittedName>
</protein>
<dbReference type="InterPro" id="IPR004089">
    <property type="entry name" value="MCPsignal_dom"/>
</dbReference>
<evidence type="ECO:0000313" key="11">
    <source>
        <dbReference type="Proteomes" id="UP000646579"/>
    </source>
</evidence>
<dbReference type="Pfam" id="PF00672">
    <property type="entry name" value="HAMP"/>
    <property type="match status" value="1"/>
</dbReference>
<evidence type="ECO:0000256" key="4">
    <source>
        <dbReference type="PROSITE-ProRule" id="PRU00284"/>
    </source>
</evidence>
<evidence type="ECO:0000256" key="7">
    <source>
        <dbReference type="SAM" id="SignalP"/>
    </source>
</evidence>
<dbReference type="CDD" id="cd06225">
    <property type="entry name" value="HAMP"/>
    <property type="match status" value="1"/>
</dbReference>
<proteinExistence type="inferred from homology"/>
<evidence type="ECO:0000256" key="5">
    <source>
        <dbReference type="SAM" id="Coils"/>
    </source>
</evidence>
<keyword evidence="7" id="KW-0732">Signal</keyword>
<dbReference type="FunFam" id="1.10.287.950:FF:000001">
    <property type="entry name" value="Methyl-accepting chemotaxis sensory transducer"/>
    <property type="match status" value="1"/>
</dbReference>
<reference evidence="10" key="2">
    <citation type="submission" date="2020-09" db="EMBL/GenBank/DDBJ databases">
        <authorList>
            <person name="Sun Q."/>
            <person name="Kim S."/>
        </authorList>
    </citation>
    <scope>NUCLEOTIDE SEQUENCE</scope>
    <source>
        <strain evidence="10">KCTC 32437</strain>
    </source>
</reference>
<sequence>MGLLVAALLATALTGYAAMTLSNDKAETIVQDRVKPLVQLKDVADAYAVDIVDAAQKVRGGALSFEDAEQTVNSALVQIDTNWSAYSATRFTGREPELAAQAEAAMAAAAPVIDRLLTIFSEADRVALAGIVSTELYPAMDPISDSISALIDVQTDVAVQEYYAAEEIQFYSMIVMAVIGLASLVIVGFAMSVVLRGVARPLQVMQALMQKFAAGDYSQPVPYVDNRDEVGGMARAVSVFRENGIRIAELGEEERDRAVLAAERAAMMESFQHSFDEVISATSNGDFTQRIDKRFGDTDIDRISANFNGMLDVVNTGLEEAGQVLSALARAELGQRMRGDYKGAFNALKTDTNAVADKLTEIVGQLKDTSRALKTATGEILAGANDLSERTTKQAATIEETSAAMEQLSANVAQNSRQAQEASNKTVAASELAEQSGAVMERVTGAMQRITTSSAKISNIIGMIDDIAFQTNLLALNASVEAARAGEAGKGFAVVAVEVRRLAQSAAEASSEVKALIETSSSEVGDGSKLVDEAASKLVAMLDAVQRNAELMKQISKASTEQASAIEEVNTAVRQMDEMTQHNAALVEETNAAIEQTESQASELDRIVEVFTLGDVARPANDTRPKGGRSGIRGLQDRVTAAAKSYLNHGNAAVDTDRQWNEF</sequence>
<feature type="domain" description="Methyl-accepting transducer" evidence="8">
    <location>
        <begin position="369"/>
        <end position="598"/>
    </location>
</feature>
<dbReference type="AlphaFoldDB" id="A0A918RV52"/>
<evidence type="ECO:0000256" key="1">
    <source>
        <dbReference type="ARBA" id="ARBA00004370"/>
    </source>
</evidence>
<dbReference type="SMART" id="SM00283">
    <property type="entry name" value="MA"/>
    <property type="match status" value="1"/>
</dbReference>
<organism evidence="10 11">
    <name type="scientific">Devosia pacifica</name>
    <dbReference type="NCBI Taxonomy" id="1335967"/>
    <lineage>
        <taxon>Bacteria</taxon>
        <taxon>Pseudomonadati</taxon>
        <taxon>Pseudomonadota</taxon>
        <taxon>Alphaproteobacteria</taxon>
        <taxon>Hyphomicrobiales</taxon>
        <taxon>Devosiaceae</taxon>
        <taxon>Devosia</taxon>
    </lineage>
</organism>
<dbReference type="Proteomes" id="UP000646579">
    <property type="component" value="Unassembled WGS sequence"/>
</dbReference>
<evidence type="ECO:0000259" key="8">
    <source>
        <dbReference type="PROSITE" id="PS50111"/>
    </source>
</evidence>
<dbReference type="PANTHER" id="PTHR43531">
    <property type="entry name" value="PROTEIN ICFG"/>
    <property type="match status" value="1"/>
</dbReference>
<dbReference type="Pfam" id="PF18947">
    <property type="entry name" value="HAMP_2"/>
    <property type="match status" value="1"/>
</dbReference>
<evidence type="ECO:0000256" key="3">
    <source>
        <dbReference type="ARBA" id="ARBA00029447"/>
    </source>
</evidence>
<dbReference type="GO" id="GO:0007165">
    <property type="term" value="P:signal transduction"/>
    <property type="evidence" value="ECO:0007669"/>
    <property type="project" value="UniProtKB-KW"/>
</dbReference>
<feature type="domain" description="HAMP" evidence="9">
    <location>
        <begin position="196"/>
        <end position="249"/>
    </location>
</feature>
<comment type="caution">
    <text evidence="10">The sequence shown here is derived from an EMBL/GenBank/DDBJ whole genome shotgun (WGS) entry which is preliminary data.</text>
</comment>
<dbReference type="Gene3D" id="1.10.287.950">
    <property type="entry name" value="Methyl-accepting chemotaxis protein"/>
    <property type="match status" value="1"/>
</dbReference>
<dbReference type="InterPro" id="IPR051310">
    <property type="entry name" value="MCP_chemotaxis"/>
</dbReference>
<feature type="signal peptide" evidence="7">
    <location>
        <begin position="1"/>
        <end position="17"/>
    </location>
</feature>
<evidence type="ECO:0000256" key="6">
    <source>
        <dbReference type="SAM" id="Phobius"/>
    </source>
</evidence>
<dbReference type="InterPro" id="IPR003660">
    <property type="entry name" value="HAMP_dom"/>
</dbReference>
<keyword evidence="6" id="KW-0812">Transmembrane</keyword>
<keyword evidence="11" id="KW-1185">Reference proteome</keyword>
<accession>A0A918RV52</accession>
<evidence type="ECO:0000259" key="9">
    <source>
        <dbReference type="PROSITE" id="PS50885"/>
    </source>
</evidence>
<keyword evidence="2" id="KW-0488">Methylation</keyword>
<dbReference type="SUPFAM" id="SSF58104">
    <property type="entry name" value="Methyl-accepting chemotaxis protein (MCP) signaling domain"/>
    <property type="match status" value="1"/>
</dbReference>
<dbReference type="GO" id="GO:0006935">
    <property type="term" value="P:chemotaxis"/>
    <property type="evidence" value="ECO:0007669"/>
    <property type="project" value="TreeGrafter"/>
</dbReference>
<comment type="similarity">
    <text evidence="3">Belongs to the methyl-accepting chemotaxis (MCP) protein family.</text>
</comment>
<evidence type="ECO:0000313" key="10">
    <source>
        <dbReference type="EMBL" id="GHA13742.1"/>
    </source>
</evidence>
<dbReference type="SMART" id="SM00304">
    <property type="entry name" value="HAMP"/>
    <property type="match status" value="2"/>
</dbReference>
<dbReference type="PROSITE" id="PS50111">
    <property type="entry name" value="CHEMOTAXIS_TRANSDUC_2"/>
    <property type="match status" value="1"/>
</dbReference>
<feature type="domain" description="HAMP" evidence="9">
    <location>
        <begin position="277"/>
        <end position="319"/>
    </location>
</feature>